<protein>
    <submittedName>
        <fullName evidence="1">Uncharacterized protein</fullName>
    </submittedName>
</protein>
<dbReference type="HOGENOM" id="CLU_1987716_0_0_2"/>
<dbReference type="BioCyc" id="PSP1104324:GJSN-281-MONOMER"/>
<sequence length="126" mass="13568">MAGFIKAVAKINRARGLPKPQRYGLYLEAFVEWLSSIAPRGSAFRVEYEICGGSGSCIDTIHGAVKWAVDRGLVVGVVKLASGWLIPTSQLPSLKAAVLMYKAVVEGEGKLGVKRRGERRAKPPST</sequence>
<gene>
    <name evidence="1" type="ORF">P186_0290</name>
</gene>
<dbReference type="KEGG" id="pyr:P186_0290"/>
<dbReference type="STRING" id="1104324.P186_0290"/>
<proteinExistence type="predicted"/>
<organism evidence="1 2">
    <name type="scientific">Pyrobaculum ferrireducens</name>
    <dbReference type="NCBI Taxonomy" id="1104324"/>
    <lineage>
        <taxon>Archaea</taxon>
        <taxon>Thermoproteota</taxon>
        <taxon>Thermoprotei</taxon>
        <taxon>Thermoproteales</taxon>
        <taxon>Thermoproteaceae</taxon>
        <taxon>Pyrobaculum</taxon>
    </lineage>
</organism>
<dbReference type="Proteomes" id="UP000005867">
    <property type="component" value="Chromosome"/>
</dbReference>
<dbReference type="AlphaFoldDB" id="G7VFU1"/>
<reference evidence="1 2" key="1">
    <citation type="journal article" date="2012" name="J. Bacteriol.">
        <title>Complete genome sequence of strain 1860, a crenarchaeon of the genus pyrobaculum able to grow with various electron acceptors.</title>
        <authorList>
            <person name="Mardanov A.V."/>
            <person name="Gumerov V.M."/>
            <person name="Slobodkina G.B."/>
            <person name="Beletsky A.V."/>
            <person name="Bonch-Osmolovskaya E.A."/>
            <person name="Ravin N.V."/>
            <person name="Skryabin K.G."/>
        </authorList>
    </citation>
    <scope>NUCLEOTIDE SEQUENCE [LARGE SCALE GENOMIC DNA]</scope>
    <source>
        <strain evidence="1 2">1860</strain>
    </source>
</reference>
<evidence type="ECO:0000313" key="2">
    <source>
        <dbReference type="Proteomes" id="UP000005867"/>
    </source>
</evidence>
<keyword evidence="2" id="KW-1185">Reference proteome</keyword>
<dbReference type="RefSeq" id="WP_014287576.1">
    <property type="nucleotide sequence ID" value="NC_016645.1"/>
</dbReference>
<accession>G7VFU1</accession>
<dbReference type="EMBL" id="CP003098">
    <property type="protein sequence ID" value="AET31748.1"/>
    <property type="molecule type" value="Genomic_DNA"/>
</dbReference>
<dbReference type="GeneID" id="11594556"/>
<evidence type="ECO:0000313" key="1">
    <source>
        <dbReference type="EMBL" id="AET31748.1"/>
    </source>
</evidence>
<name>G7VFU1_9CREN</name>